<comment type="caution">
    <text evidence="2">The sequence shown here is derived from an EMBL/GenBank/DDBJ whole genome shotgun (WGS) entry which is preliminary data.</text>
</comment>
<gene>
    <name evidence="2" type="ORF">EK21DRAFT_71217</name>
</gene>
<dbReference type="InterPro" id="IPR010730">
    <property type="entry name" value="HET"/>
</dbReference>
<organism evidence="2 3">
    <name type="scientific">Setomelanomma holmii</name>
    <dbReference type="NCBI Taxonomy" id="210430"/>
    <lineage>
        <taxon>Eukaryota</taxon>
        <taxon>Fungi</taxon>
        <taxon>Dikarya</taxon>
        <taxon>Ascomycota</taxon>
        <taxon>Pezizomycotina</taxon>
        <taxon>Dothideomycetes</taxon>
        <taxon>Pleosporomycetidae</taxon>
        <taxon>Pleosporales</taxon>
        <taxon>Pleosporineae</taxon>
        <taxon>Phaeosphaeriaceae</taxon>
        <taxon>Setomelanomma</taxon>
    </lineage>
</organism>
<protein>
    <submittedName>
        <fullName evidence="2">Heterokaryon incompatibility</fullName>
    </submittedName>
</protein>
<dbReference type="AlphaFoldDB" id="A0A9P4LJL9"/>
<accession>A0A9P4LJL9</accession>
<sequence length="81" mass="9499">FDALSYVWGSQAKKYPIKLNGRHMYINQNLYSALPFLCLPEGERPGCPVWIDALCINQDDEREKTEQIAIMHQIYRRADRV</sequence>
<dbReference type="InterPro" id="IPR052895">
    <property type="entry name" value="HetReg/Transcr_Mod"/>
</dbReference>
<dbReference type="OrthoDB" id="2157530at2759"/>
<dbReference type="EMBL" id="ML978222">
    <property type="protein sequence ID" value="KAF2027768.1"/>
    <property type="molecule type" value="Genomic_DNA"/>
</dbReference>
<dbReference type="Proteomes" id="UP000799777">
    <property type="component" value="Unassembled WGS sequence"/>
</dbReference>
<reference evidence="2" key="1">
    <citation type="journal article" date="2020" name="Stud. Mycol.">
        <title>101 Dothideomycetes genomes: a test case for predicting lifestyles and emergence of pathogens.</title>
        <authorList>
            <person name="Haridas S."/>
            <person name="Albert R."/>
            <person name="Binder M."/>
            <person name="Bloem J."/>
            <person name="Labutti K."/>
            <person name="Salamov A."/>
            <person name="Andreopoulos B."/>
            <person name="Baker S."/>
            <person name="Barry K."/>
            <person name="Bills G."/>
            <person name="Bluhm B."/>
            <person name="Cannon C."/>
            <person name="Castanera R."/>
            <person name="Culley D."/>
            <person name="Daum C."/>
            <person name="Ezra D."/>
            <person name="Gonzalez J."/>
            <person name="Henrissat B."/>
            <person name="Kuo A."/>
            <person name="Liang C."/>
            <person name="Lipzen A."/>
            <person name="Lutzoni F."/>
            <person name="Magnuson J."/>
            <person name="Mondo S."/>
            <person name="Nolan M."/>
            <person name="Ohm R."/>
            <person name="Pangilinan J."/>
            <person name="Park H.-J."/>
            <person name="Ramirez L."/>
            <person name="Alfaro M."/>
            <person name="Sun H."/>
            <person name="Tritt A."/>
            <person name="Yoshinaga Y."/>
            <person name="Zwiers L.-H."/>
            <person name="Turgeon B."/>
            <person name="Goodwin S."/>
            <person name="Spatafora J."/>
            <person name="Crous P."/>
            <person name="Grigoriev I."/>
        </authorList>
    </citation>
    <scope>NUCLEOTIDE SEQUENCE</scope>
    <source>
        <strain evidence="2">CBS 110217</strain>
    </source>
</reference>
<keyword evidence="3" id="KW-1185">Reference proteome</keyword>
<dbReference type="Pfam" id="PF06985">
    <property type="entry name" value="HET"/>
    <property type="match status" value="1"/>
</dbReference>
<feature type="domain" description="Heterokaryon incompatibility" evidence="1">
    <location>
        <begin position="1"/>
        <end position="81"/>
    </location>
</feature>
<evidence type="ECO:0000259" key="1">
    <source>
        <dbReference type="Pfam" id="PF06985"/>
    </source>
</evidence>
<dbReference type="PANTHER" id="PTHR24148">
    <property type="entry name" value="ANKYRIN REPEAT DOMAIN-CONTAINING PROTEIN 39 HOMOLOG-RELATED"/>
    <property type="match status" value="1"/>
</dbReference>
<name>A0A9P4LJL9_9PLEO</name>
<evidence type="ECO:0000313" key="2">
    <source>
        <dbReference type="EMBL" id="KAF2027768.1"/>
    </source>
</evidence>
<evidence type="ECO:0000313" key="3">
    <source>
        <dbReference type="Proteomes" id="UP000799777"/>
    </source>
</evidence>
<dbReference type="PANTHER" id="PTHR24148:SF64">
    <property type="entry name" value="HETEROKARYON INCOMPATIBILITY DOMAIN-CONTAINING PROTEIN"/>
    <property type="match status" value="1"/>
</dbReference>
<proteinExistence type="predicted"/>
<feature type="non-terminal residue" evidence="2">
    <location>
        <position position="1"/>
    </location>
</feature>